<reference evidence="10 11" key="1">
    <citation type="submission" date="2019-02" db="EMBL/GenBank/DDBJ databases">
        <title>Deep-cultivation of Planctomycetes and their phenomic and genomic characterization uncovers novel biology.</title>
        <authorList>
            <person name="Wiegand S."/>
            <person name="Jogler M."/>
            <person name="Boedeker C."/>
            <person name="Pinto D."/>
            <person name="Vollmers J."/>
            <person name="Rivas-Marin E."/>
            <person name="Kohn T."/>
            <person name="Peeters S.H."/>
            <person name="Heuer A."/>
            <person name="Rast P."/>
            <person name="Oberbeckmann S."/>
            <person name="Bunk B."/>
            <person name="Jeske O."/>
            <person name="Meyerdierks A."/>
            <person name="Storesund J.E."/>
            <person name="Kallscheuer N."/>
            <person name="Luecker S."/>
            <person name="Lage O.M."/>
            <person name="Pohl T."/>
            <person name="Merkel B.J."/>
            <person name="Hornburger P."/>
            <person name="Mueller R.-W."/>
            <person name="Bruemmer F."/>
            <person name="Labrenz M."/>
            <person name="Spormann A.M."/>
            <person name="Op Den Camp H."/>
            <person name="Overmann J."/>
            <person name="Amann R."/>
            <person name="Jetten M.S.M."/>
            <person name="Mascher T."/>
            <person name="Medema M.H."/>
            <person name="Devos D.P."/>
            <person name="Kaster A.-K."/>
            <person name="Ovreas L."/>
            <person name="Rohde M."/>
            <person name="Galperin M.Y."/>
            <person name="Jogler C."/>
        </authorList>
    </citation>
    <scope>NUCLEOTIDE SEQUENCE [LARGE SCALE GENOMIC DNA]</scope>
    <source>
        <strain evidence="10 11">Pla123a</strain>
    </source>
</reference>
<dbReference type="GO" id="GO:0006465">
    <property type="term" value="P:signal peptide processing"/>
    <property type="evidence" value="ECO:0007669"/>
    <property type="project" value="InterPro"/>
</dbReference>
<evidence type="ECO:0000313" key="10">
    <source>
        <dbReference type="EMBL" id="TWT65906.1"/>
    </source>
</evidence>
<dbReference type="Gene3D" id="3.90.226.10">
    <property type="entry name" value="2-enoyl-CoA Hydratase, Chain A, domain 1"/>
    <property type="match status" value="3"/>
</dbReference>
<feature type="domain" description="Peptidase S49" evidence="9">
    <location>
        <begin position="142"/>
        <end position="291"/>
    </location>
</feature>
<dbReference type="InterPro" id="IPR047217">
    <property type="entry name" value="S49_SppA_67K_type_N"/>
</dbReference>
<keyword evidence="4 10" id="KW-0378">Hydrolase</keyword>
<dbReference type="InterPro" id="IPR047272">
    <property type="entry name" value="S49_SppA_C"/>
</dbReference>
<dbReference type="AlphaFoldDB" id="A0A5C5XRN8"/>
<proteinExistence type="inferred from homology"/>
<evidence type="ECO:0000256" key="1">
    <source>
        <dbReference type="ARBA" id="ARBA00004370"/>
    </source>
</evidence>
<accession>A0A5C5XRN8</accession>
<dbReference type="PANTHER" id="PTHR33209:SF1">
    <property type="entry name" value="PEPTIDASE S49 DOMAIN-CONTAINING PROTEIN"/>
    <property type="match status" value="1"/>
</dbReference>
<dbReference type="CDD" id="cd07023">
    <property type="entry name" value="S49_Sppa_N_C"/>
    <property type="match status" value="1"/>
</dbReference>
<dbReference type="InterPro" id="IPR029045">
    <property type="entry name" value="ClpP/crotonase-like_dom_sf"/>
</dbReference>
<comment type="subcellular location">
    <subcellularLocation>
        <location evidence="1">Membrane</location>
    </subcellularLocation>
</comment>
<dbReference type="EC" id="3.4.21.-" evidence="10"/>
<evidence type="ECO:0000256" key="8">
    <source>
        <dbReference type="SAM" id="SignalP"/>
    </source>
</evidence>
<organism evidence="10 11">
    <name type="scientific">Posidoniimonas polymericola</name>
    <dbReference type="NCBI Taxonomy" id="2528002"/>
    <lineage>
        <taxon>Bacteria</taxon>
        <taxon>Pseudomonadati</taxon>
        <taxon>Planctomycetota</taxon>
        <taxon>Planctomycetia</taxon>
        <taxon>Pirellulales</taxon>
        <taxon>Lacipirellulaceae</taxon>
        <taxon>Posidoniimonas</taxon>
    </lineage>
</organism>
<dbReference type="PANTHER" id="PTHR33209">
    <property type="entry name" value="PROTEASE 4"/>
    <property type="match status" value="1"/>
</dbReference>
<evidence type="ECO:0000256" key="7">
    <source>
        <dbReference type="SAM" id="MobiDB-lite"/>
    </source>
</evidence>
<protein>
    <submittedName>
        <fullName evidence="10">Protease 4</fullName>
        <ecNumber evidence="10">3.4.21.-</ecNumber>
    </submittedName>
</protein>
<keyword evidence="8" id="KW-0732">Signal</keyword>
<feature type="region of interest" description="Disordered" evidence="7">
    <location>
        <begin position="35"/>
        <end position="68"/>
    </location>
</feature>
<feature type="domain" description="Peptidase S49" evidence="9">
    <location>
        <begin position="406"/>
        <end position="556"/>
    </location>
</feature>
<dbReference type="Gene3D" id="6.20.330.10">
    <property type="match status" value="1"/>
</dbReference>
<sequence length="630" mass="67033" precursor="true">MNHRCSNRSNYRAARPLVLALLLALVAGPIVGPAAQAADPQTEGVRVAQKGSEKGETKSDKPAAKQPKEKVRYANVVLSGAVPEGPGSGGPFADLKPHLAKLIARFDRAAEDDSIEGLVLDIRSPGVGRGGVCELRAAITRFRESGKTVHAQLEMATAGDYLIACACDQIIMPESGLLVLPGVRAEGLFMKGLLAKIGVEADFLHMGDAKGAGETYTRDSWSPPVKKNLTALIDDLYIQMYETIGLDRPMTEAQVREAMDQGVLGAGEAKRLGLIDRIAYPDEVRQTLADKHEGSKLVYVENYGGKKVDTDFSGPAGFFKLMGVLAGAGNDAPARGKKIAVVYAVGPIMTGESESDLFGASTIGSTSLVKALDEADRDKDVVAIVLRVNSPGGSAIASDLIWRKTQEIDKPIIASMGDVAASGGYYISMGADKIFAEPQTVTGSIGVVSGKMALAGLYDKLGLNVDVISRGENSGVFSSTNKFSDKERQAMLGMMEEIYELFTSKAAKGRGMEHEALLKLASGKVYTGRQAKENGLVDELGSLQQAINAAKVQAGLKADDKVRIMTLPEQPDLFQELFGGGKEQREVSVRVEGLALPAGLRDAVGRMGLWARLLQQERVGLFMPVEVVVE</sequence>
<evidence type="ECO:0000256" key="5">
    <source>
        <dbReference type="ARBA" id="ARBA00022825"/>
    </source>
</evidence>
<keyword evidence="3 10" id="KW-0645">Protease</keyword>
<evidence type="ECO:0000256" key="4">
    <source>
        <dbReference type="ARBA" id="ARBA00022801"/>
    </source>
</evidence>
<dbReference type="InterPro" id="IPR002142">
    <property type="entry name" value="Peptidase_S49"/>
</dbReference>
<keyword evidence="5" id="KW-0720">Serine protease</keyword>
<feature type="compositionally biased region" description="Basic and acidic residues" evidence="7">
    <location>
        <begin position="51"/>
        <end position="68"/>
    </location>
</feature>
<evidence type="ECO:0000256" key="2">
    <source>
        <dbReference type="ARBA" id="ARBA00008683"/>
    </source>
</evidence>
<keyword evidence="6" id="KW-0472">Membrane</keyword>
<dbReference type="GO" id="GO:0008236">
    <property type="term" value="F:serine-type peptidase activity"/>
    <property type="evidence" value="ECO:0007669"/>
    <property type="project" value="UniProtKB-KW"/>
</dbReference>
<dbReference type="GO" id="GO:0016020">
    <property type="term" value="C:membrane"/>
    <property type="evidence" value="ECO:0007669"/>
    <property type="project" value="UniProtKB-SubCell"/>
</dbReference>
<dbReference type="CDD" id="cd07018">
    <property type="entry name" value="S49_SppA_67K_type"/>
    <property type="match status" value="1"/>
</dbReference>
<feature type="signal peptide" evidence="8">
    <location>
        <begin position="1"/>
        <end position="37"/>
    </location>
</feature>
<dbReference type="EMBL" id="SJPO01000018">
    <property type="protein sequence ID" value="TWT65906.1"/>
    <property type="molecule type" value="Genomic_DNA"/>
</dbReference>
<dbReference type="RefSeq" id="WP_146591754.1">
    <property type="nucleotide sequence ID" value="NZ_SJPO01000018.1"/>
</dbReference>
<dbReference type="Proteomes" id="UP000318478">
    <property type="component" value="Unassembled WGS sequence"/>
</dbReference>
<feature type="chain" id="PRO_5022759064" evidence="8">
    <location>
        <begin position="38"/>
        <end position="630"/>
    </location>
</feature>
<dbReference type="OrthoDB" id="9764363at2"/>
<comment type="similarity">
    <text evidence="2">Belongs to the peptidase S49 family.</text>
</comment>
<dbReference type="InterPro" id="IPR004634">
    <property type="entry name" value="Pept_S49_pIV"/>
</dbReference>
<dbReference type="SUPFAM" id="SSF52096">
    <property type="entry name" value="ClpP/crotonase"/>
    <property type="match status" value="2"/>
</dbReference>
<comment type="caution">
    <text evidence="10">The sequence shown here is derived from an EMBL/GenBank/DDBJ whole genome shotgun (WGS) entry which is preliminary data.</text>
</comment>
<gene>
    <name evidence="10" type="primary">sppA_4</name>
    <name evidence="10" type="ORF">Pla123a_48170</name>
</gene>
<evidence type="ECO:0000256" key="3">
    <source>
        <dbReference type="ARBA" id="ARBA00022670"/>
    </source>
</evidence>
<evidence type="ECO:0000259" key="9">
    <source>
        <dbReference type="Pfam" id="PF01343"/>
    </source>
</evidence>
<name>A0A5C5XRN8_9BACT</name>
<dbReference type="InterPro" id="IPR004635">
    <property type="entry name" value="Pept_S49_SppA"/>
</dbReference>
<evidence type="ECO:0000313" key="11">
    <source>
        <dbReference type="Proteomes" id="UP000318478"/>
    </source>
</evidence>
<evidence type="ECO:0000256" key="6">
    <source>
        <dbReference type="ARBA" id="ARBA00023136"/>
    </source>
</evidence>
<keyword evidence="11" id="KW-1185">Reference proteome</keyword>
<dbReference type="Pfam" id="PF01343">
    <property type="entry name" value="Peptidase_S49"/>
    <property type="match status" value="2"/>
</dbReference>
<dbReference type="NCBIfam" id="TIGR00706">
    <property type="entry name" value="SppA_dom"/>
    <property type="match status" value="1"/>
</dbReference>
<dbReference type="NCBIfam" id="TIGR00705">
    <property type="entry name" value="SppA_67K"/>
    <property type="match status" value="1"/>
</dbReference>